<feature type="region of interest" description="Disordered" evidence="1">
    <location>
        <begin position="518"/>
        <end position="556"/>
    </location>
</feature>
<dbReference type="AlphaFoldDB" id="A0A409W165"/>
<gene>
    <name evidence="3" type="ORF">CVT24_002346</name>
</gene>
<name>A0A409W165_9AGAR</name>
<feature type="compositionally biased region" description="Low complexity" evidence="1">
    <location>
        <begin position="21"/>
        <end position="40"/>
    </location>
</feature>
<feature type="transmembrane region" description="Helical" evidence="2">
    <location>
        <begin position="702"/>
        <end position="721"/>
    </location>
</feature>
<feature type="transmembrane region" description="Helical" evidence="2">
    <location>
        <begin position="728"/>
        <end position="751"/>
    </location>
</feature>
<accession>A0A409W165</accession>
<dbReference type="InterPro" id="IPR009836">
    <property type="entry name" value="GRDP-like"/>
</dbReference>
<evidence type="ECO:0000256" key="1">
    <source>
        <dbReference type="SAM" id="MobiDB-lite"/>
    </source>
</evidence>
<dbReference type="STRING" id="181874.A0A409W165"/>
<protein>
    <submittedName>
        <fullName evidence="3">Uncharacterized protein</fullName>
    </submittedName>
</protein>
<evidence type="ECO:0000313" key="3">
    <source>
        <dbReference type="EMBL" id="PPQ72246.1"/>
    </source>
</evidence>
<feature type="compositionally biased region" description="Polar residues" evidence="1">
    <location>
        <begin position="9"/>
        <end position="18"/>
    </location>
</feature>
<dbReference type="Pfam" id="PF07173">
    <property type="entry name" value="GRDP-like"/>
    <property type="match status" value="1"/>
</dbReference>
<feature type="region of interest" description="Disordered" evidence="1">
    <location>
        <begin position="1"/>
        <end position="40"/>
    </location>
</feature>
<reference evidence="3 4" key="1">
    <citation type="journal article" date="2018" name="Evol. Lett.">
        <title>Horizontal gene cluster transfer increased hallucinogenic mushroom diversity.</title>
        <authorList>
            <person name="Reynolds H.T."/>
            <person name="Vijayakumar V."/>
            <person name="Gluck-Thaler E."/>
            <person name="Korotkin H.B."/>
            <person name="Matheny P.B."/>
            <person name="Slot J.C."/>
        </authorList>
    </citation>
    <scope>NUCLEOTIDE SEQUENCE [LARGE SCALE GENOMIC DNA]</scope>
    <source>
        <strain evidence="3 4">2629</strain>
    </source>
</reference>
<proteinExistence type="predicted"/>
<feature type="compositionally biased region" description="Gly residues" evidence="1">
    <location>
        <begin position="595"/>
        <end position="610"/>
    </location>
</feature>
<dbReference type="InParanoid" id="A0A409W165"/>
<organism evidence="3 4">
    <name type="scientific">Panaeolus cyanescens</name>
    <dbReference type="NCBI Taxonomy" id="181874"/>
    <lineage>
        <taxon>Eukaryota</taxon>
        <taxon>Fungi</taxon>
        <taxon>Dikarya</taxon>
        <taxon>Basidiomycota</taxon>
        <taxon>Agaricomycotina</taxon>
        <taxon>Agaricomycetes</taxon>
        <taxon>Agaricomycetidae</taxon>
        <taxon>Agaricales</taxon>
        <taxon>Agaricineae</taxon>
        <taxon>Galeropsidaceae</taxon>
        <taxon>Panaeolus</taxon>
    </lineage>
</organism>
<keyword evidence="2" id="KW-0812">Transmembrane</keyword>
<keyword evidence="4" id="KW-1185">Reference proteome</keyword>
<dbReference type="PANTHER" id="PTHR34365">
    <property type="entry name" value="ENOLASE (DUF1399)"/>
    <property type="match status" value="1"/>
</dbReference>
<dbReference type="EMBL" id="NHTK01005879">
    <property type="protein sequence ID" value="PPQ72246.1"/>
    <property type="molecule type" value="Genomic_DNA"/>
</dbReference>
<keyword evidence="2" id="KW-0472">Membrane</keyword>
<dbReference type="Proteomes" id="UP000284842">
    <property type="component" value="Unassembled WGS sequence"/>
</dbReference>
<sequence>MKFSPPKFSLSTSSTQGNPPAYSSGTSTSATSTSATPATSASSSTAAFHFTIGTKRTTGALVQLQEIKSHLALLHAFHELRTEVESDNHPLRGHGVPEDKEKRWGWVVALAVERWYGEDGLRGSIKALRELDGHFSRALQSNLHEFLTTLPSPSRVAFWQKKTRLPFHYAPTGMTEMKGTEIQCPLCLGAIYTEYMKPDGTGYLQEDFRLRCPHECGIGDITKEKLGVRRLANDLSDPLAVVAGTDFQAPTLKDRFFSNAAQVRVLEAAQIEIPTTVVAQEAAAVGLMKWAKFKLERLGGAMVFTGPERRCGRILSAYHDDRPYSVDLRGAVLRQASFVKKMYELGWTRAGRFDNHNSTGATQDEADEDRDREMVLHRAVARYHGFLDLLSSWPTALYVPTLDIDLIWHTHQLLSVRYEKDTVRYVGRFIDHDDKVEGLRLSSAFDNTCKAWKDKFKVSYTYCGCPHPGHKADSSSSDVNINHTGTIEAKLAGQIKLLQLSRLVNSATAKLSVLPSSSPSVWDDESTLVPPSQADATSATHPSDHNAVRFINPPIKSKGGRDIAKFRFERMKRKYEALEKHRRQRVGKVRKSGRVVGGGGFGHGGGGGGARCDTAATLNSNPANDDSEDANHADLGGNGLTLKGESHVDEDEDEDEAYSAYYASFLGPLSLLYDTETGRARTSQDHDGDSGLAVCVASQGQIVHALVVGCGNVSFLTAYLAHNNNNYYYLTYGVILCYCVVRYSGYMWWYVWCRRV</sequence>
<evidence type="ECO:0000256" key="2">
    <source>
        <dbReference type="SAM" id="Phobius"/>
    </source>
</evidence>
<dbReference type="OrthoDB" id="2684236at2759"/>
<evidence type="ECO:0000313" key="4">
    <source>
        <dbReference type="Proteomes" id="UP000284842"/>
    </source>
</evidence>
<comment type="caution">
    <text evidence="3">The sequence shown here is derived from an EMBL/GenBank/DDBJ whole genome shotgun (WGS) entry which is preliminary data.</text>
</comment>
<feature type="compositionally biased region" description="Basic residues" evidence="1">
    <location>
        <begin position="580"/>
        <end position="593"/>
    </location>
</feature>
<dbReference type="PANTHER" id="PTHR34365:SF7">
    <property type="entry name" value="GLYCINE-RICH DOMAIN-CONTAINING PROTEIN 1"/>
    <property type="match status" value="1"/>
</dbReference>
<feature type="region of interest" description="Disordered" evidence="1">
    <location>
        <begin position="580"/>
        <end position="639"/>
    </location>
</feature>
<keyword evidence="2" id="KW-1133">Transmembrane helix</keyword>